<accession>A0A2G2WH75</accession>
<reference evidence="1 2" key="1">
    <citation type="journal article" date="2017" name="Genome Biol.">
        <title>New reference genome sequences of hot pepper reveal the massive evolution of plant disease-resistance genes by retroduplication.</title>
        <authorList>
            <person name="Kim S."/>
            <person name="Park J."/>
            <person name="Yeom S.I."/>
            <person name="Kim Y.M."/>
            <person name="Seo E."/>
            <person name="Kim K.T."/>
            <person name="Kim M.S."/>
            <person name="Lee J.M."/>
            <person name="Cheong K."/>
            <person name="Shin H.S."/>
            <person name="Kim S.B."/>
            <person name="Han K."/>
            <person name="Lee J."/>
            <person name="Park M."/>
            <person name="Lee H.A."/>
            <person name="Lee H.Y."/>
            <person name="Lee Y."/>
            <person name="Oh S."/>
            <person name="Lee J.H."/>
            <person name="Choi E."/>
            <person name="Choi E."/>
            <person name="Lee S.E."/>
            <person name="Jeon J."/>
            <person name="Kim H."/>
            <person name="Choi G."/>
            <person name="Song H."/>
            <person name="Lee J."/>
            <person name="Lee S.C."/>
            <person name="Kwon J.K."/>
            <person name="Lee H.Y."/>
            <person name="Koo N."/>
            <person name="Hong Y."/>
            <person name="Kim R.W."/>
            <person name="Kang W.H."/>
            <person name="Huh J.H."/>
            <person name="Kang B.C."/>
            <person name="Yang T.J."/>
            <person name="Lee Y.H."/>
            <person name="Bennetzen J.L."/>
            <person name="Choi D."/>
        </authorList>
    </citation>
    <scope>NUCLEOTIDE SEQUENCE [LARGE SCALE GENOMIC DNA]</scope>
    <source>
        <strain evidence="2">cv. PBC81</strain>
    </source>
</reference>
<protein>
    <submittedName>
        <fullName evidence="1">Protein TRANSPORT INHIBITOR RESPONSE 1</fullName>
    </submittedName>
</protein>
<comment type="caution">
    <text evidence="1">The sequence shown here is derived from an EMBL/GenBank/DDBJ whole genome shotgun (WGS) entry which is preliminary data.</text>
</comment>
<dbReference type="OrthoDB" id="1927576at2759"/>
<dbReference type="STRING" id="33114.A0A2G2WH75"/>
<dbReference type="Proteomes" id="UP000224567">
    <property type="component" value="Unassembled WGS sequence"/>
</dbReference>
<reference evidence="2" key="2">
    <citation type="journal article" date="2017" name="J. Anim. Genet.">
        <title>Multiple reference genome sequences of hot pepper reveal the massive evolution of plant disease resistance genes by retroduplication.</title>
        <authorList>
            <person name="Kim S."/>
            <person name="Park J."/>
            <person name="Yeom S.-I."/>
            <person name="Kim Y.-M."/>
            <person name="Seo E."/>
            <person name="Kim K.-T."/>
            <person name="Kim M.-S."/>
            <person name="Lee J.M."/>
            <person name="Cheong K."/>
            <person name="Shin H.-S."/>
            <person name="Kim S.-B."/>
            <person name="Han K."/>
            <person name="Lee J."/>
            <person name="Park M."/>
            <person name="Lee H.-A."/>
            <person name="Lee H.-Y."/>
            <person name="Lee Y."/>
            <person name="Oh S."/>
            <person name="Lee J.H."/>
            <person name="Choi E."/>
            <person name="Choi E."/>
            <person name="Lee S.E."/>
            <person name="Jeon J."/>
            <person name="Kim H."/>
            <person name="Choi G."/>
            <person name="Song H."/>
            <person name="Lee J."/>
            <person name="Lee S.-C."/>
            <person name="Kwon J.-K."/>
            <person name="Lee H.-Y."/>
            <person name="Koo N."/>
            <person name="Hong Y."/>
            <person name="Kim R.W."/>
            <person name="Kang W.-H."/>
            <person name="Huh J.H."/>
            <person name="Kang B.-C."/>
            <person name="Yang T.-J."/>
            <person name="Lee Y.-H."/>
            <person name="Bennetzen J.L."/>
            <person name="Choi D."/>
        </authorList>
    </citation>
    <scope>NUCLEOTIDE SEQUENCE [LARGE SCALE GENOMIC DNA]</scope>
    <source>
        <strain evidence="2">cv. PBC81</strain>
    </source>
</reference>
<evidence type="ECO:0000313" key="1">
    <source>
        <dbReference type="EMBL" id="PHT44572.1"/>
    </source>
</evidence>
<dbReference type="InterPro" id="IPR032675">
    <property type="entry name" value="LRR_dom_sf"/>
</dbReference>
<gene>
    <name evidence="1" type="ORF">CQW23_13730</name>
</gene>
<dbReference type="PANTHER" id="PTHR16134">
    <property type="entry name" value="F-BOX/TPR REPEAT PROTEIN POF3"/>
    <property type="match status" value="1"/>
</dbReference>
<evidence type="ECO:0000313" key="2">
    <source>
        <dbReference type="Proteomes" id="UP000224567"/>
    </source>
</evidence>
<sequence length="164" mass="18702">MMIRQSYKLQPLWSIFVRTGEESFNLSLHLDVAAERGIVAISTGFPKLHSVLYFCRKMTNTILVTIERNRPNMIRFCVCLVEPQSPDYLTHGPLDAGFDAVVHHCKGLRQLSLSGLLTDFVFYYIRAHAKSLEMLFVYRGFHRVLSLEIRDCSFNAKAGDDAVS</sequence>
<keyword evidence="2" id="KW-1185">Reference proteome</keyword>
<dbReference type="AlphaFoldDB" id="A0A2G2WH75"/>
<dbReference type="Gene3D" id="3.80.10.10">
    <property type="entry name" value="Ribonuclease Inhibitor"/>
    <property type="match status" value="1"/>
</dbReference>
<organism evidence="1 2">
    <name type="scientific">Capsicum baccatum</name>
    <name type="common">Peruvian pepper</name>
    <dbReference type="NCBI Taxonomy" id="33114"/>
    <lineage>
        <taxon>Eukaryota</taxon>
        <taxon>Viridiplantae</taxon>
        <taxon>Streptophyta</taxon>
        <taxon>Embryophyta</taxon>
        <taxon>Tracheophyta</taxon>
        <taxon>Spermatophyta</taxon>
        <taxon>Magnoliopsida</taxon>
        <taxon>eudicotyledons</taxon>
        <taxon>Gunneridae</taxon>
        <taxon>Pentapetalae</taxon>
        <taxon>asterids</taxon>
        <taxon>lamiids</taxon>
        <taxon>Solanales</taxon>
        <taxon>Solanaceae</taxon>
        <taxon>Solanoideae</taxon>
        <taxon>Capsiceae</taxon>
        <taxon>Capsicum</taxon>
    </lineage>
</organism>
<proteinExistence type="predicted"/>
<dbReference type="EMBL" id="MLFT02000006">
    <property type="protein sequence ID" value="PHT44572.1"/>
    <property type="molecule type" value="Genomic_DNA"/>
</dbReference>
<dbReference type="PANTHER" id="PTHR16134:SF66">
    <property type="entry name" value="PROTEIN TRANSPORT INHIBITOR RESPONSE 1"/>
    <property type="match status" value="1"/>
</dbReference>
<name>A0A2G2WH75_CAPBA</name>
<dbReference type="GO" id="GO:0019005">
    <property type="term" value="C:SCF ubiquitin ligase complex"/>
    <property type="evidence" value="ECO:0007669"/>
    <property type="project" value="TreeGrafter"/>
</dbReference>
<dbReference type="GO" id="GO:0031146">
    <property type="term" value="P:SCF-dependent proteasomal ubiquitin-dependent protein catabolic process"/>
    <property type="evidence" value="ECO:0007669"/>
    <property type="project" value="TreeGrafter"/>
</dbReference>